<dbReference type="FunFam" id="3.40.30.10:FF:000026">
    <property type="entry name" value="Glutaredoxin 2"/>
    <property type="match status" value="1"/>
</dbReference>
<dbReference type="NCBIfam" id="TIGR02180">
    <property type="entry name" value="GRX_euk"/>
    <property type="match status" value="1"/>
</dbReference>
<dbReference type="InterPro" id="IPR036249">
    <property type="entry name" value="Thioredoxin-like_sf"/>
</dbReference>
<accession>A0AB34JM59</accession>
<dbReference type="Proteomes" id="UP001515480">
    <property type="component" value="Unassembled WGS sequence"/>
</dbReference>
<dbReference type="CDD" id="cd03419">
    <property type="entry name" value="GRX_GRXh_1_2_like"/>
    <property type="match status" value="1"/>
</dbReference>
<dbReference type="AlphaFoldDB" id="A0AB34JM59"/>
<keyword evidence="2" id="KW-0249">Electron transport</keyword>
<dbReference type="GO" id="GO:0034599">
    <property type="term" value="P:cellular response to oxidative stress"/>
    <property type="evidence" value="ECO:0007669"/>
    <property type="project" value="TreeGrafter"/>
</dbReference>
<dbReference type="EMBL" id="JBGBPQ010000007">
    <property type="protein sequence ID" value="KAL1522025.1"/>
    <property type="molecule type" value="Genomic_DNA"/>
</dbReference>
<dbReference type="GO" id="GO:0015038">
    <property type="term" value="F:glutathione disulfide oxidoreductase activity"/>
    <property type="evidence" value="ECO:0007669"/>
    <property type="project" value="TreeGrafter"/>
</dbReference>
<dbReference type="PROSITE" id="PS51354">
    <property type="entry name" value="GLUTAREDOXIN_2"/>
    <property type="match status" value="1"/>
</dbReference>
<dbReference type="InterPro" id="IPR011767">
    <property type="entry name" value="GLR_AS"/>
</dbReference>
<dbReference type="PANTHER" id="PTHR45694">
    <property type="entry name" value="GLUTAREDOXIN 2"/>
    <property type="match status" value="1"/>
</dbReference>
<evidence type="ECO:0000313" key="7">
    <source>
        <dbReference type="Proteomes" id="UP001515480"/>
    </source>
</evidence>
<evidence type="ECO:0000313" key="6">
    <source>
        <dbReference type="EMBL" id="KAL1522025.1"/>
    </source>
</evidence>
<organism evidence="6 7">
    <name type="scientific">Prymnesium parvum</name>
    <name type="common">Toxic golden alga</name>
    <dbReference type="NCBI Taxonomy" id="97485"/>
    <lineage>
        <taxon>Eukaryota</taxon>
        <taxon>Haptista</taxon>
        <taxon>Haptophyta</taxon>
        <taxon>Prymnesiophyceae</taxon>
        <taxon>Prymnesiales</taxon>
        <taxon>Prymnesiaceae</taxon>
        <taxon>Prymnesium</taxon>
    </lineage>
</organism>
<feature type="domain" description="Glutaredoxin" evidence="5">
    <location>
        <begin position="74"/>
        <end position="136"/>
    </location>
</feature>
<keyword evidence="7" id="KW-1185">Reference proteome</keyword>
<evidence type="ECO:0000259" key="5">
    <source>
        <dbReference type="Pfam" id="PF00462"/>
    </source>
</evidence>
<proteinExistence type="predicted"/>
<evidence type="ECO:0000256" key="4">
    <source>
        <dbReference type="ARBA" id="ARBA00023284"/>
    </source>
</evidence>
<dbReference type="SUPFAM" id="SSF52833">
    <property type="entry name" value="Thioredoxin-like"/>
    <property type="match status" value="1"/>
</dbReference>
<dbReference type="Pfam" id="PF00462">
    <property type="entry name" value="Glutaredoxin"/>
    <property type="match status" value="1"/>
</dbReference>
<keyword evidence="1" id="KW-0813">Transport</keyword>
<comment type="caution">
    <text evidence="6">The sequence shown here is derived from an EMBL/GenBank/DDBJ whole genome shotgun (WGS) entry which is preliminary data.</text>
</comment>
<protein>
    <recommendedName>
        <fullName evidence="5">Glutaredoxin domain-containing protein</fullName>
    </recommendedName>
</protein>
<evidence type="ECO:0000256" key="3">
    <source>
        <dbReference type="ARBA" id="ARBA00023157"/>
    </source>
</evidence>
<gene>
    <name evidence="6" type="ORF">AB1Y20_021670</name>
</gene>
<dbReference type="PRINTS" id="PR00160">
    <property type="entry name" value="GLUTAREDOXIN"/>
</dbReference>
<dbReference type="PANTHER" id="PTHR45694:SF18">
    <property type="entry name" value="GLUTAREDOXIN-1-RELATED"/>
    <property type="match status" value="1"/>
</dbReference>
<keyword evidence="3" id="KW-1015">Disulfide bond</keyword>
<sequence>MLSFSFLACASASRTTSLFPSRLAALSAPRFAHAALTRLPPAPSSAARARSLVMFPEGGSAEALIKEALGASKVVVFSKSYCPFCAKTKELFNGMGQPFTALELDEREDGAQIQDALAAMTGQRTVPNVFVNGKHVGGNDDTRRAADSGKLQEMLAATE</sequence>
<dbReference type="PROSITE" id="PS00195">
    <property type="entry name" value="GLUTAREDOXIN_1"/>
    <property type="match status" value="1"/>
</dbReference>
<reference evidence="6 7" key="1">
    <citation type="journal article" date="2024" name="Science">
        <title>Giant polyketide synthase enzymes in the biosynthesis of giant marine polyether toxins.</title>
        <authorList>
            <person name="Fallon T.R."/>
            <person name="Shende V.V."/>
            <person name="Wierzbicki I.H."/>
            <person name="Pendleton A.L."/>
            <person name="Watervoot N.F."/>
            <person name="Auber R.P."/>
            <person name="Gonzalez D.J."/>
            <person name="Wisecaver J.H."/>
            <person name="Moore B.S."/>
        </authorList>
    </citation>
    <scope>NUCLEOTIDE SEQUENCE [LARGE SCALE GENOMIC DNA]</scope>
    <source>
        <strain evidence="6 7">12B1</strain>
    </source>
</reference>
<dbReference type="InterPro" id="IPR014025">
    <property type="entry name" value="Glutaredoxin_subgr"/>
</dbReference>
<dbReference type="Gene3D" id="3.40.30.10">
    <property type="entry name" value="Glutaredoxin"/>
    <property type="match status" value="1"/>
</dbReference>
<name>A0AB34JM59_PRYPA</name>
<evidence type="ECO:0000256" key="1">
    <source>
        <dbReference type="ARBA" id="ARBA00022448"/>
    </source>
</evidence>
<dbReference type="InterPro" id="IPR011899">
    <property type="entry name" value="Glutaredoxin_euk/vir"/>
</dbReference>
<dbReference type="GO" id="GO:0005737">
    <property type="term" value="C:cytoplasm"/>
    <property type="evidence" value="ECO:0007669"/>
    <property type="project" value="TreeGrafter"/>
</dbReference>
<dbReference type="InterPro" id="IPR002109">
    <property type="entry name" value="Glutaredoxin"/>
</dbReference>
<evidence type="ECO:0000256" key="2">
    <source>
        <dbReference type="ARBA" id="ARBA00022982"/>
    </source>
</evidence>
<keyword evidence="4" id="KW-0676">Redox-active center</keyword>